<dbReference type="PANTHER" id="PTHR38459:SF1">
    <property type="entry name" value="PROPHAGE BACTOPRENOL-LINKED GLUCOSE TRANSLOCASE HOMOLOG"/>
    <property type="match status" value="1"/>
</dbReference>
<keyword evidence="5 6" id="KW-0472">Membrane</keyword>
<keyword evidence="9" id="KW-1185">Reference proteome</keyword>
<accession>A0ABU9YB75</accession>
<feature type="transmembrane region" description="Helical" evidence="6">
    <location>
        <begin position="20"/>
        <end position="40"/>
    </location>
</feature>
<dbReference type="PANTHER" id="PTHR38459">
    <property type="entry name" value="PROPHAGE BACTOPRENOL-LINKED GLUCOSE TRANSLOCASE HOMOLOG"/>
    <property type="match status" value="1"/>
</dbReference>
<feature type="transmembrane region" description="Helical" evidence="6">
    <location>
        <begin position="111"/>
        <end position="132"/>
    </location>
</feature>
<proteinExistence type="inferred from homology"/>
<feature type="domain" description="GtrA/DPMS transmembrane" evidence="7">
    <location>
        <begin position="18"/>
        <end position="133"/>
    </location>
</feature>
<dbReference type="RefSeq" id="WP_343890209.1">
    <property type="nucleotide sequence ID" value="NZ_BAAAEH010000030.1"/>
</dbReference>
<comment type="similarity">
    <text evidence="2">Belongs to the GtrA family.</text>
</comment>
<comment type="caution">
    <text evidence="8">The sequence shown here is derived from an EMBL/GenBank/DDBJ whole genome shotgun (WGS) entry which is preliminary data.</text>
</comment>
<dbReference type="InterPro" id="IPR051401">
    <property type="entry name" value="GtrA_CellWall_Glycosyl"/>
</dbReference>
<evidence type="ECO:0000256" key="4">
    <source>
        <dbReference type="ARBA" id="ARBA00022989"/>
    </source>
</evidence>
<evidence type="ECO:0000313" key="9">
    <source>
        <dbReference type="Proteomes" id="UP001419910"/>
    </source>
</evidence>
<evidence type="ECO:0000259" key="7">
    <source>
        <dbReference type="Pfam" id="PF04138"/>
    </source>
</evidence>
<keyword evidence="3 6" id="KW-0812">Transmembrane</keyword>
<name>A0ABU9YB75_9SPHN</name>
<evidence type="ECO:0000313" key="8">
    <source>
        <dbReference type="EMBL" id="MEN2793069.1"/>
    </source>
</evidence>
<evidence type="ECO:0000256" key="1">
    <source>
        <dbReference type="ARBA" id="ARBA00004141"/>
    </source>
</evidence>
<dbReference type="Pfam" id="PF04138">
    <property type="entry name" value="GtrA_DPMS_TM"/>
    <property type="match status" value="1"/>
</dbReference>
<dbReference type="Proteomes" id="UP001419910">
    <property type="component" value="Unassembled WGS sequence"/>
</dbReference>
<organism evidence="8 9">
    <name type="scientific">Sphingomonas oligophenolica</name>
    <dbReference type="NCBI Taxonomy" id="301154"/>
    <lineage>
        <taxon>Bacteria</taxon>
        <taxon>Pseudomonadati</taxon>
        <taxon>Pseudomonadota</taxon>
        <taxon>Alphaproteobacteria</taxon>
        <taxon>Sphingomonadales</taxon>
        <taxon>Sphingomonadaceae</taxon>
        <taxon>Sphingomonas</taxon>
    </lineage>
</organism>
<evidence type="ECO:0000256" key="3">
    <source>
        <dbReference type="ARBA" id="ARBA00022692"/>
    </source>
</evidence>
<evidence type="ECO:0000256" key="5">
    <source>
        <dbReference type="ARBA" id="ARBA00023136"/>
    </source>
</evidence>
<gene>
    <name evidence="8" type="ORF">ABC974_25820</name>
</gene>
<reference evidence="8 9" key="1">
    <citation type="submission" date="2024-05" db="EMBL/GenBank/DDBJ databases">
        <authorList>
            <person name="Liu Q."/>
            <person name="Xin Y.-H."/>
        </authorList>
    </citation>
    <scope>NUCLEOTIDE SEQUENCE [LARGE SCALE GENOMIC DNA]</scope>
    <source>
        <strain evidence="8 9">CGMCC 1.10181</strain>
    </source>
</reference>
<comment type="subcellular location">
    <subcellularLocation>
        <location evidence="1">Membrane</location>
        <topology evidence="1">Multi-pass membrane protein</topology>
    </subcellularLocation>
</comment>
<feature type="transmembrane region" description="Helical" evidence="6">
    <location>
        <begin position="46"/>
        <end position="63"/>
    </location>
</feature>
<evidence type="ECO:0000256" key="6">
    <source>
        <dbReference type="SAM" id="Phobius"/>
    </source>
</evidence>
<dbReference type="InterPro" id="IPR007267">
    <property type="entry name" value="GtrA_DPMS_TM"/>
</dbReference>
<feature type="transmembrane region" description="Helical" evidence="6">
    <location>
        <begin position="83"/>
        <end position="105"/>
    </location>
</feature>
<dbReference type="EMBL" id="JBDIME010000038">
    <property type="protein sequence ID" value="MEN2793069.1"/>
    <property type="molecule type" value="Genomic_DNA"/>
</dbReference>
<protein>
    <submittedName>
        <fullName evidence="8">GtrA family protein</fullName>
    </submittedName>
</protein>
<evidence type="ECO:0000256" key="2">
    <source>
        <dbReference type="ARBA" id="ARBA00009399"/>
    </source>
</evidence>
<sequence>MIALRKLFHSEALTQLARFVVAGLGVTALSVAIYLVYAIVLHVNPLLANIVSHFGGVAAGYAIHSRWSFRGSGEQSAASLGKFALVSGIALALNSCWVWIATVAMHGPAWAPVPAMLFATPLASFTLNRYWVFAPRTA</sequence>
<keyword evidence="4 6" id="KW-1133">Transmembrane helix</keyword>